<protein>
    <submittedName>
        <fullName evidence="2">EPIPL protein</fullName>
    </submittedName>
</protein>
<keyword evidence="3" id="KW-1185">Reference proteome</keyword>
<dbReference type="AlphaFoldDB" id="A0A7K7XUG2"/>
<comment type="caution">
    <text evidence="2">The sequence shown here is derived from an EMBL/GenBank/DDBJ whole genome shotgun (WGS) entry which is preliminary data.</text>
</comment>
<feature type="non-terminal residue" evidence="2">
    <location>
        <position position="131"/>
    </location>
</feature>
<feature type="region of interest" description="Disordered" evidence="1">
    <location>
        <begin position="99"/>
        <end position="131"/>
    </location>
</feature>
<dbReference type="EMBL" id="VZTA01025435">
    <property type="protein sequence ID" value="NXA69255.1"/>
    <property type="molecule type" value="Genomic_DNA"/>
</dbReference>
<feature type="region of interest" description="Disordered" evidence="1">
    <location>
        <begin position="1"/>
        <end position="26"/>
    </location>
</feature>
<dbReference type="Proteomes" id="UP000586926">
    <property type="component" value="Unassembled WGS sequence"/>
</dbReference>
<accession>A0A7K7XUG2</accession>
<proteinExistence type="predicted"/>
<evidence type="ECO:0000256" key="1">
    <source>
        <dbReference type="SAM" id="MobiDB-lite"/>
    </source>
</evidence>
<name>A0A7K7XUG2_9PASS</name>
<evidence type="ECO:0000313" key="2">
    <source>
        <dbReference type="EMBL" id="NXA69255.1"/>
    </source>
</evidence>
<feature type="non-terminal residue" evidence="2">
    <location>
        <position position="1"/>
    </location>
</feature>
<feature type="compositionally biased region" description="Low complexity" evidence="1">
    <location>
        <begin position="99"/>
        <end position="109"/>
    </location>
</feature>
<reference evidence="2 3" key="1">
    <citation type="submission" date="2019-09" db="EMBL/GenBank/DDBJ databases">
        <title>Bird 10,000 Genomes (B10K) Project - Family phase.</title>
        <authorList>
            <person name="Zhang G."/>
        </authorList>
    </citation>
    <scope>NUCLEOTIDE SEQUENCE [LARGE SCALE GENOMIC DNA]</scope>
    <source>
        <strain evidence="2">B10K-DU-030-22</strain>
        <tissue evidence="2">Blood</tissue>
    </source>
</reference>
<organism evidence="2 3">
    <name type="scientific">Mohoua ochrocephala</name>
    <dbReference type="NCBI Taxonomy" id="874463"/>
    <lineage>
        <taxon>Eukaryota</taxon>
        <taxon>Metazoa</taxon>
        <taxon>Chordata</taxon>
        <taxon>Craniata</taxon>
        <taxon>Vertebrata</taxon>
        <taxon>Euteleostomi</taxon>
        <taxon>Archelosauria</taxon>
        <taxon>Archosauria</taxon>
        <taxon>Dinosauria</taxon>
        <taxon>Saurischia</taxon>
        <taxon>Theropoda</taxon>
        <taxon>Coelurosauria</taxon>
        <taxon>Aves</taxon>
        <taxon>Neognathae</taxon>
        <taxon>Neoaves</taxon>
        <taxon>Telluraves</taxon>
        <taxon>Australaves</taxon>
        <taxon>Passeriformes</taxon>
        <taxon>Meliphagoidea</taxon>
        <taxon>Acanthizidae</taxon>
        <taxon>Mohoua</taxon>
    </lineage>
</organism>
<evidence type="ECO:0000313" key="3">
    <source>
        <dbReference type="Proteomes" id="UP000586926"/>
    </source>
</evidence>
<gene>
    <name evidence="2" type="primary">Eppk1</name>
    <name evidence="2" type="ORF">MOHOCH_R14882</name>
</gene>
<sequence>VTVKSSNEDTVAAAGEGGDDPPKEEPWKTALKTTEVDIEVGEFRGHKVSLWDLFHSRYIPEENRKELLELYEAGELTLEQVRTVVSTIVTRAAAAAAAAAAAGRAEPAAPVNEPRAEPVATEAEPTPLHGD</sequence>